<protein>
    <submittedName>
        <fullName evidence="1">Uncharacterized protein</fullName>
    </submittedName>
</protein>
<name>A0A5J4VPX3_9EUKA</name>
<dbReference type="AlphaFoldDB" id="A0A5J4VPX3"/>
<organism evidence="1 2">
    <name type="scientific">Streblomastix strix</name>
    <dbReference type="NCBI Taxonomy" id="222440"/>
    <lineage>
        <taxon>Eukaryota</taxon>
        <taxon>Metamonada</taxon>
        <taxon>Preaxostyla</taxon>
        <taxon>Oxymonadida</taxon>
        <taxon>Streblomastigidae</taxon>
        <taxon>Streblomastix</taxon>
    </lineage>
</organism>
<evidence type="ECO:0000313" key="2">
    <source>
        <dbReference type="Proteomes" id="UP000324800"/>
    </source>
</evidence>
<reference evidence="1 2" key="1">
    <citation type="submission" date="2019-03" db="EMBL/GenBank/DDBJ databases">
        <title>Single cell metagenomics reveals metabolic interactions within the superorganism composed of flagellate Streblomastix strix and complex community of Bacteroidetes bacteria on its surface.</title>
        <authorList>
            <person name="Treitli S.C."/>
            <person name="Kolisko M."/>
            <person name="Husnik F."/>
            <person name="Keeling P."/>
            <person name="Hampl V."/>
        </authorList>
    </citation>
    <scope>NUCLEOTIDE SEQUENCE [LARGE SCALE GENOMIC DNA]</scope>
    <source>
        <strain evidence="1">ST1C</strain>
    </source>
</reference>
<gene>
    <name evidence="1" type="ORF">EZS28_019776</name>
</gene>
<dbReference type="Proteomes" id="UP000324800">
    <property type="component" value="Unassembled WGS sequence"/>
</dbReference>
<sequence length="113" mass="12853">MEAMACNHRPNALDALDALVHFASFIHSASTSHQPQFFNPMHSMHFVSQKPAKLTQTNHFIYPESLQINTEYQKQNSNGIMADMARKKRVEFRPNALNALDALVDFTLILHDS</sequence>
<evidence type="ECO:0000313" key="1">
    <source>
        <dbReference type="EMBL" id="KAA6384697.1"/>
    </source>
</evidence>
<comment type="caution">
    <text evidence="1">The sequence shown here is derived from an EMBL/GenBank/DDBJ whole genome shotgun (WGS) entry which is preliminary data.</text>
</comment>
<dbReference type="EMBL" id="SNRW01005627">
    <property type="protein sequence ID" value="KAA6384697.1"/>
    <property type="molecule type" value="Genomic_DNA"/>
</dbReference>
<proteinExistence type="predicted"/>
<accession>A0A5J4VPX3</accession>